<protein>
    <submittedName>
        <fullName evidence="1">Uncharacterized protein</fullName>
    </submittedName>
</protein>
<comment type="caution">
    <text evidence="1">The sequence shown here is derived from an EMBL/GenBank/DDBJ whole genome shotgun (WGS) entry which is preliminary data.</text>
</comment>
<dbReference type="EMBL" id="NRQY01000001">
    <property type="protein sequence ID" value="RUT65578.1"/>
    <property type="molecule type" value="Genomic_DNA"/>
</dbReference>
<evidence type="ECO:0000313" key="2">
    <source>
        <dbReference type="Proteomes" id="UP000286908"/>
    </source>
</evidence>
<dbReference type="OrthoDB" id="9872766at2"/>
<proteinExistence type="predicted"/>
<organism evidence="1 2">
    <name type="scientific">Morganella morganii</name>
    <name type="common">Proteus morganii</name>
    <dbReference type="NCBI Taxonomy" id="582"/>
    <lineage>
        <taxon>Bacteria</taxon>
        <taxon>Pseudomonadati</taxon>
        <taxon>Pseudomonadota</taxon>
        <taxon>Gammaproteobacteria</taxon>
        <taxon>Enterobacterales</taxon>
        <taxon>Morganellaceae</taxon>
        <taxon>Morganella</taxon>
    </lineage>
</organism>
<name>A0A433ZTW4_MORMO</name>
<dbReference type="Proteomes" id="UP000286908">
    <property type="component" value="Unassembled WGS sequence"/>
</dbReference>
<accession>A0A433ZTW4</accession>
<evidence type="ECO:0000313" key="1">
    <source>
        <dbReference type="EMBL" id="RUT65578.1"/>
    </source>
</evidence>
<reference evidence="1 2" key="1">
    <citation type="submission" date="2017-08" db="EMBL/GenBank/DDBJ databases">
        <title>Draft genome sequence of pheromone producing symbiont Morganella morganii, of the female New Zealand grass grub Costelytra giveni.</title>
        <authorList>
            <person name="Laugraud A."/>
            <person name="Young S.D."/>
            <person name="Hurst M.H."/>
        </authorList>
    </citation>
    <scope>NUCLEOTIDE SEQUENCE [LARGE SCALE GENOMIC DNA]</scope>
    <source>
        <strain evidence="1 2">MMsCG</strain>
    </source>
</reference>
<gene>
    <name evidence="1" type="ORF">CKG00_03500</name>
</gene>
<dbReference type="AlphaFoldDB" id="A0A433ZTW4"/>
<sequence>MIEKPIYYMSAERPTVEENHFLLYIVSVTDDGSELLAWKKFTVEPTKRQVRKLTKFALNHIKQIQKG</sequence>